<accession>A0A0V0Y3G8</accession>
<evidence type="ECO:0000313" key="2">
    <source>
        <dbReference type="Proteomes" id="UP000054815"/>
    </source>
</evidence>
<dbReference type="EMBL" id="JYDU01000066">
    <property type="protein sequence ID" value="KRX94803.1"/>
    <property type="molecule type" value="Genomic_DNA"/>
</dbReference>
<reference evidence="1 2" key="1">
    <citation type="submission" date="2015-01" db="EMBL/GenBank/DDBJ databases">
        <title>Evolution of Trichinella species and genotypes.</title>
        <authorList>
            <person name="Korhonen P.K."/>
            <person name="Edoardo P."/>
            <person name="Giuseppe L.R."/>
            <person name="Gasser R.B."/>
        </authorList>
    </citation>
    <scope>NUCLEOTIDE SEQUENCE [LARGE SCALE GENOMIC DNA]</scope>
    <source>
        <strain evidence="1">ISS141</strain>
    </source>
</reference>
<organism evidence="1 2">
    <name type="scientific">Trichinella pseudospiralis</name>
    <name type="common">Parasitic roundworm</name>
    <dbReference type="NCBI Taxonomy" id="6337"/>
    <lineage>
        <taxon>Eukaryota</taxon>
        <taxon>Metazoa</taxon>
        <taxon>Ecdysozoa</taxon>
        <taxon>Nematoda</taxon>
        <taxon>Enoplea</taxon>
        <taxon>Dorylaimia</taxon>
        <taxon>Trichinellida</taxon>
        <taxon>Trichinellidae</taxon>
        <taxon>Trichinella</taxon>
    </lineage>
</organism>
<dbReference type="AlphaFoldDB" id="A0A0V0Y3G8"/>
<comment type="caution">
    <text evidence="1">The sequence shown here is derived from an EMBL/GenBank/DDBJ whole genome shotgun (WGS) entry which is preliminary data.</text>
</comment>
<gene>
    <name evidence="1" type="ORF">T4E_4514</name>
</gene>
<name>A0A0V0Y3G8_TRIPS</name>
<sequence>MDNKKWLLLKTGWLEGVAADIRRSNDTLSGWLKSLLVGILGLNDTCSVWLDMGAGGVLGDGNGQVYGALKLVSLESEIRRNTYSKKFNNDF</sequence>
<evidence type="ECO:0000313" key="1">
    <source>
        <dbReference type="EMBL" id="KRX94803.1"/>
    </source>
</evidence>
<protein>
    <submittedName>
        <fullName evidence="1">Uncharacterized protein</fullName>
    </submittedName>
</protein>
<proteinExistence type="predicted"/>
<dbReference type="Proteomes" id="UP000054815">
    <property type="component" value="Unassembled WGS sequence"/>
</dbReference>